<protein>
    <submittedName>
        <fullName evidence="2">Uncharacterized protein</fullName>
    </submittedName>
</protein>
<feature type="compositionally biased region" description="Basic and acidic residues" evidence="1">
    <location>
        <begin position="22"/>
        <end position="31"/>
    </location>
</feature>
<proteinExistence type="predicted"/>
<dbReference type="AlphaFoldDB" id="A0AAP0MVP5"/>
<organism evidence="2 3">
    <name type="scientific">Citrus x changshan-huyou</name>
    <dbReference type="NCBI Taxonomy" id="2935761"/>
    <lineage>
        <taxon>Eukaryota</taxon>
        <taxon>Viridiplantae</taxon>
        <taxon>Streptophyta</taxon>
        <taxon>Embryophyta</taxon>
        <taxon>Tracheophyta</taxon>
        <taxon>Spermatophyta</taxon>
        <taxon>Magnoliopsida</taxon>
        <taxon>eudicotyledons</taxon>
        <taxon>Gunneridae</taxon>
        <taxon>Pentapetalae</taxon>
        <taxon>rosids</taxon>
        <taxon>malvids</taxon>
        <taxon>Sapindales</taxon>
        <taxon>Rutaceae</taxon>
        <taxon>Aurantioideae</taxon>
        <taxon>Citrus</taxon>
    </lineage>
</organism>
<feature type="compositionally biased region" description="Polar residues" evidence="1">
    <location>
        <begin position="75"/>
        <end position="84"/>
    </location>
</feature>
<feature type="compositionally biased region" description="Low complexity" evidence="1">
    <location>
        <begin position="8"/>
        <end position="19"/>
    </location>
</feature>
<evidence type="ECO:0000256" key="1">
    <source>
        <dbReference type="SAM" id="MobiDB-lite"/>
    </source>
</evidence>
<dbReference type="EMBL" id="JBCGBO010000002">
    <property type="protein sequence ID" value="KAK9221643.1"/>
    <property type="molecule type" value="Genomic_DNA"/>
</dbReference>
<keyword evidence="3" id="KW-1185">Reference proteome</keyword>
<evidence type="ECO:0000313" key="3">
    <source>
        <dbReference type="Proteomes" id="UP001428341"/>
    </source>
</evidence>
<sequence length="185" mass="20141">MAEEEQGNNFSFSPNNVNNADVRLEDVRELENDNVVEVEPDVESGSGSGRCSHGRGRTCGAKQKGGNDNGGVAEGSTSAQSSSGRLTSDVWNHFKSCLIKNFKDVGQMLIAKKNDGSITIESCSEVKSEKVFKLLGEVVKEYELKHATSEDGGDFEIGSSFRDREPLKRFGEQIMNTEGVEDPDD</sequence>
<dbReference type="Proteomes" id="UP001428341">
    <property type="component" value="Unassembled WGS sequence"/>
</dbReference>
<evidence type="ECO:0000313" key="2">
    <source>
        <dbReference type="EMBL" id="KAK9221643.1"/>
    </source>
</evidence>
<feature type="compositionally biased region" description="Acidic residues" evidence="1">
    <location>
        <begin position="32"/>
        <end position="42"/>
    </location>
</feature>
<gene>
    <name evidence="2" type="ORF">WN944_010070</name>
</gene>
<reference evidence="2 3" key="1">
    <citation type="submission" date="2024-05" db="EMBL/GenBank/DDBJ databases">
        <title>Haplotype-resolved chromosome-level genome assembly of Huyou (Citrus changshanensis).</title>
        <authorList>
            <person name="Miao C."/>
            <person name="Chen W."/>
            <person name="Wu Y."/>
            <person name="Wang L."/>
            <person name="Zhao S."/>
            <person name="Grierson D."/>
            <person name="Xu C."/>
            <person name="Chen K."/>
        </authorList>
    </citation>
    <scope>NUCLEOTIDE SEQUENCE [LARGE SCALE GENOMIC DNA]</scope>
    <source>
        <strain evidence="2">01-14</strain>
        <tissue evidence="2">Leaf</tissue>
    </source>
</reference>
<accession>A0AAP0MVP5</accession>
<feature type="region of interest" description="Disordered" evidence="1">
    <location>
        <begin position="1"/>
        <end position="84"/>
    </location>
</feature>
<comment type="caution">
    <text evidence="2">The sequence shown here is derived from an EMBL/GenBank/DDBJ whole genome shotgun (WGS) entry which is preliminary data.</text>
</comment>
<name>A0AAP0MVP5_9ROSI</name>